<dbReference type="EMBL" id="JAPDNS010000001">
    <property type="protein sequence ID" value="MCW3482445.1"/>
    <property type="molecule type" value="Genomic_DNA"/>
</dbReference>
<gene>
    <name evidence="2" type="ORF">OL497_00935</name>
</gene>
<evidence type="ECO:0000256" key="1">
    <source>
        <dbReference type="SAM" id="Phobius"/>
    </source>
</evidence>
<sequence>MRYKIAPDKWKHFFVGIAMGAVLESIAWGIWPAYPVWASGAVFLIVLGVSYGFELFSLVTGIGHYDVMDAVASIIGGILGMGIGGAAIAYWCF</sequence>
<feature type="transmembrane region" description="Helical" evidence="1">
    <location>
        <begin position="12"/>
        <end position="31"/>
    </location>
</feature>
<feature type="transmembrane region" description="Helical" evidence="1">
    <location>
        <begin position="37"/>
        <end position="59"/>
    </location>
</feature>
<keyword evidence="1" id="KW-1133">Transmembrane helix</keyword>
<organism evidence="2 3">
    <name type="scientific">Chitinophaga nivalis</name>
    <dbReference type="NCBI Taxonomy" id="2991709"/>
    <lineage>
        <taxon>Bacteria</taxon>
        <taxon>Pseudomonadati</taxon>
        <taxon>Bacteroidota</taxon>
        <taxon>Chitinophagia</taxon>
        <taxon>Chitinophagales</taxon>
        <taxon>Chitinophagaceae</taxon>
        <taxon>Chitinophaga</taxon>
    </lineage>
</organism>
<reference evidence="2 3" key="1">
    <citation type="submission" date="2022-10" db="EMBL/GenBank/DDBJ databases">
        <title>Chitinophaga nivalis PC15 sp. nov., isolated from Pyeongchang county, South Korea.</title>
        <authorList>
            <person name="Trinh H.N."/>
        </authorList>
    </citation>
    <scope>NUCLEOTIDE SEQUENCE [LARGE SCALE GENOMIC DNA]</scope>
    <source>
        <strain evidence="2 3">PC14</strain>
    </source>
</reference>
<keyword evidence="3" id="KW-1185">Reference proteome</keyword>
<keyword evidence="1" id="KW-0472">Membrane</keyword>
<name>A0ABT3IER2_9BACT</name>
<proteinExistence type="predicted"/>
<evidence type="ECO:0000313" key="2">
    <source>
        <dbReference type="EMBL" id="MCW3482445.1"/>
    </source>
</evidence>
<protein>
    <submittedName>
        <fullName evidence="2">Uncharacterized protein</fullName>
    </submittedName>
</protein>
<dbReference type="Proteomes" id="UP001207742">
    <property type="component" value="Unassembled WGS sequence"/>
</dbReference>
<comment type="caution">
    <text evidence="2">The sequence shown here is derived from an EMBL/GenBank/DDBJ whole genome shotgun (WGS) entry which is preliminary data.</text>
</comment>
<accession>A0ABT3IER2</accession>
<feature type="transmembrane region" description="Helical" evidence="1">
    <location>
        <begin position="71"/>
        <end position="91"/>
    </location>
</feature>
<keyword evidence="1" id="KW-0812">Transmembrane</keyword>
<evidence type="ECO:0000313" key="3">
    <source>
        <dbReference type="Proteomes" id="UP001207742"/>
    </source>
</evidence>
<dbReference type="RefSeq" id="WP_264726830.1">
    <property type="nucleotide sequence ID" value="NZ_JAPDNR010000001.1"/>
</dbReference>